<dbReference type="GO" id="GO:0005525">
    <property type="term" value="F:GTP binding"/>
    <property type="evidence" value="ECO:0007669"/>
    <property type="project" value="UniProtKB-KW"/>
</dbReference>
<reference evidence="6" key="1">
    <citation type="submission" date="2023-08" db="EMBL/GenBank/DDBJ databases">
        <title>Chromosome-level Genome Assembly of mud carp (Cirrhinus molitorella).</title>
        <authorList>
            <person name="Liu H."/>
        </authorList>
    </citation>
    <scope>NUCLEOTIDE SEQUENCE</scope>
    <source>
        <strain evidence="6">Prfri</strain>
        <tissue evidence="6">Muscle</tissue>
    </source>
</reference>
<keyword evidence="7" id="KW-1185">Reference proteome</keyword>
<dbReference type="AlphaFoldDB" id="A0AA88QRA0"/>
<dbReference type="InterPro" id="IPR006703">
    <property type="entry name" value="G_AIG1"/>
</dbReference>
<feature type="domain" description="AIG1-type G" evidence="5">
    <location>
        <begin position="33"/>
        <end position="226"/>
    </location>
</feature>
<evidence type="ECO:0000313" key="7">
    <source>
        <dbReference type="Proteomes" id="UP001187343"/>
    </source>
</evidence>
<dbReference type="Pfam" id="PF04548">
    <property type="entry name" value="AIG1"/>
    <property type="match status" value="1"/>
</dbReference>
<feature type="region of interest" description="Disordered" evidence="4">
    <location>
        <begin position="228"/>
        <end position="253"/>
    </location>
</feature>
<organism evidence="6 7">
    <name type="scientific">Cirrhinus molitorella</name>
    <name type="common">mud carp</name>
    <dbReference type="NCBI Taxonomy" id="172907"/>
    <lineage>
        <taxon>Eukaryota</taxon>
        <taxon>Metazoa</taxon>
        <taxon>Chordata</taxon>
        <taxon>Craniata</taxon>
        <taxon>Vertebrata</taxon>
        <taxon>Euteleostomi</taxon>
        <taxon>Actinopterygii</taxon>
        <taxon>Neopterygii</taxon>
        <taxon>Teleostei</taxon>
        <taxon>Ostariophysi</taxon>
        <taxon>Cypriniformes</taxon>
        <taxon>Cyprinidae</taxon>
        <taxon>Labeoninae</taxon>
        <taxon>Labeonini</taxon>
        <taxon>Cirrhinus</taxon>
    </lineage>
</organism>
<name>A0AA88QRA0_9TELE</name>
<accession>A0AA88QRA0</accession>
<sequence>MEGQNISLIQGQGEPNRRRQSMEYPPLCHESPLTVVVFGNSTSVQSEPENILLGKEHPCFKTAEISRIVPSQREISESCISVINLIDLHEALQNLPSTDHLIGQLVNENEIHVFIFVVRLGQLTDADKMGLGWLQGVFGDNVFQFVMILFTYERQEECNTIKDYIKRNPDLQQLLEKCGGRYHTCNKKMNNQSEMCELIDKIKHLFNENKQQCYTGQRQCLQKSENESEKCTINKQTTEDTTTRESHKEIDSKESSLYFNWSSTQRVQHPNE</sequence>
<comment type="caution">
    <text evidence="6">The sequence shown here is derived from an EMBL/GenBank/DDBJ whole genome shotgun (WGS) entry which is preliminary data.</text>
</comment>
<evidence type="ECO:0000256" key="4">
    <source>
        <dbReference type="SAM" id="MobiDB-lite"/>
    </source>
</evidence>
<dbReference type="InterPro" id="IPR027417">
    <property type="entry name" value="P-loop_NTPase"/>
</dbReference>
<evidence type="ECO:0000259" key="5">
    <source>
        <dbReference type="Pfam" id="PF04548"/>
    </source>
</evidence>
<feature type="region of interest" description="Disordered" evidence="4">
    <location>
        <begin position="1"/>
        <end position="22"/>
    </location>
</feature>
<comment type="similarity">
    <text evidence="1">Belongs to the TRAFAC class TrmE-Era-EngA-EngB-Septin-like GTPase superfamily. AIG1/Toc34/Toc159-like paraseptin GTPase family. IAN subfamily.</text>
</comment>
<evidence type="ECO:0000256" key="3">
    <source>
        <dbReference type="ARBA" id="ARBA00023134"/>
    </source>
</evidence>
<evidence type="ECO:0000313" key="6">
    <source>
        <dbReference type="EMBL" id="KAK2916984.1"/>
    </source>
</evidence>
<proteinExistence type="inferred from homology"/>
<keyword evidence="2" id="KW-0547">Nucleotide-binding</keyword>
<dbReference type="Gene3D" id="3.40.50.300">
    <property type="entry name" value="P-loop containing nucleotide triphosphate hydrolases"/>
    <property type="match status" value="1"/>
</dbReference>
<evidence type="ECO:0000256" key="1">
    <source>
        <dbReference type="ARBA" id="ARBA00008535"/>
    </source>
</evidence>
<keyword evidence="3" id="KW-0342">GTP-binding</keyword>
<gene>
    <name evidence="6" type="ORF">Q8A67_001358</name>
</gene>
<evidence type="ECO:0000256" key="2">
    <source>
        <dbReference type="ARBA" id="ARBA00022741"/>
    </source>
</evidence>
<dbReference type="Proteomes" id="UP001187343">
    <property type="component" value="Unassembled WGS sequence"/>
</dbReference>
<dbReference type="PANTHER" id="PTHR10903">
    <property type="entry name" value="GTPASE, IMAP FAMILY MEMBER-RELATED"/>
    <property type="match status" value="1"/>
</dbReference>
<feature type="compositionally biased region" description="Polar residues" evidence="4">
    <location>
        <begin position="1"/>
        <end position="10"/>
    </location>
</feature>
<dbReference type="InterPro" id="IPR045058">
    <property type="entry name" value="GIMA/IAN/Toc"/>
</dbReference>
<protein>
    <recommendedName>
        <fullName evidence="5">AIG1-type G domain-containing protein</fullName>
    </recommendedName>
</protein>
<dbReference type="PANTHER" id="PTHR10903:SF188">
    <property type="entry name" value="GTPASE IMAP FAMILY MEMBER 2-LIKE-RELATED"/>
    <property type="match status" value="1"/>
</dbReference>
<dbReference type="EMBL" id="JAUYZG010000001">
    <property type="protein sequence ID" value="KAK2916984.1"/>
    <property type="molecule type" value="Genomic_DNA"/>
</dbReference>